<evidence type="ECO:0000256" key="2">
    <source>
        <dbReference type="HAMAP-Rule" id="MF_01139"/>
    </source>
</evidence>
<comment type="caution">
    <text evidence="4">The sequence shown here is derived from an EMBL/GenBank/DDBJ whole genome shotgun (WGS) entry which is preliminary data.</text>
</comment>
<feature type="active site" description="Proton acceptor" evidence="2">
    <location>
        <position position="104"/>
    </location>
</feature>
<comment type="function">
    <text evidence="2">Catalyzes the condensation of isopentenyl diphosphate (IPP) with allylic pyrophosphates generating different type of terpenoids.</text>
</comment>
<dbReference type="SUPFAM" id="SSF64005">
    <property type="entry name" value="Undecaprenyl diphosphate synthase"/>
    <property type="match status" value="1"/>
</dbReference>
<comment type="subunit">
    <text evidence="2">Homodimer.</text>
</comment>
<evidence type="ECO:0000256" key="3">
    <source>
        <dbReference type="SAM" id="MobiDB-lite"/>
    </source>
</evidence>
<feature type="binding site" evidence="2">
    <location>
        <position position="105"/>
    </location>
    <ligand>
        <name>substrate</name>
    </ligand>
</feature>
<gene>
    <name evidence="4" type="ORF">GCM10010405_34080</name>
</gene>
<feature type="binding site" evidence="2">
    <location>
        <position position="55"/>
    </location>
    <ligand>
        <name>Mg(2+)</name>
        <dbReference type="ChEBI" id="CHEBI:18420"/>
    </ligand>
</feature>
<feature type="binding site" evidence="2">
    <location>
        <position position="72"/>
    </location>
    <ligand>
        <name>substrate</name>
    </ligand>
</feature>
<dbReference type="InterPro" id="IPR036424">
    <property type="entry name" value="UPP_synth-like_sf"/>
</dbReference>
<dbReference type="GO" id="GO:0016740">
    <property type="term" value="F:transferase activity"/>
    <property type="evidence" value="ECO:0007669"/>
    <property type="project" value="UniProtKB-KW"/>
</dbReference>
<feature type="binding site" evidence="2">
    <location>
        <position position="107"/>
    </location>
    <ligand>
        <name>substrate</name>
    </ligand>
</feature>
<name>A0ABP5XC77_9ACTN</name>
<dbReference type="Pfam" id="PF01255">
    <property type="entry name" value="Prenyltransf"/>
    <property type="match status" value="1"/>
</dbReference>
<feature type="binding site" evidence="2">
    <location>
        <begin position="56"/>
        <end position="59"/>
    </location>
    <ligand>
        <name>substrate</name>
    </ligand>
</feature>
<dbReference type="Proteomes" id="UP001501638">
    <property type="component" value="Unassembled WGS sequence"/>
</dbReference>
<feature type="binding site" evidence="2">
    <location>
        <position position="68"/>
    </location>
    <ligand>
        <name>substrate</name>
    </ligand>
</feature>
<feature type="active site" evidence="2">
    <location>
        <position position="55"/>
    </location>
</feature>
<keyword evidence="5" id="KW-1185">Reference proteome</keyword>
<keyword evidence="2" id="KW-0460">Magnesium</keyword>
<feature type="binding site" evidence="2">
    <location>
        <position position="60"/>
    </location>
    <ligand>
        <name>substrate</name>
    </ligand>
</feature>
<dbReference type="NCBIfam" id="TIGR00055">
    <property type="entry name" value="uppS"/>
    <property type="match status" value="1"/>
</dbReference>
<proteinExistence type="inferred from homology"/>
<dbReference type="EMBL" id="BAAASZ010000025">
    <property type="protein sequence ID" value="GAA2447863.1"/>
    <property type="molecule type" value="Genomic_DNA"/>
</dbReference>
<evidence type="ECO:0000256" key="1">
    <source>
        <dbReference type="ARBA" id="ARBA00022679"/>
    </source>
</evidence>
<dbReference type="HAMAP" id="MF_01139">
    <property type="entry name" value="ISPT"/>
    <property type="match status" value="1"/>
</dbReference>
<evidence type="ECO:0000313" key="5">
    <source>
        <dbReference type="Proteomes" id="UP001501638"/>
    </source>
</evidence>
<comment type="similarity">
    <text evidence="2">Belongs to the UPP synthase family.</text>
</comment>
<organism evidence="4 5">
    <name type="scientific">Streptomyces macrosporus</name>
    <dbReference type="NCBI Taxonomy" id="44032"/>
    <lineage>
        <taxon>Bacteria</taxon>
        <taxon>Bacillati</taxon>
        <taxon>Actinomycetota</taxon>
        <taxon>Actinomycetes</taxon>
        <taxon>Kitasatosporales</taxon>
        <taxon>Streptomycetaceae</taxon>
        <taxon>Streptomyces</taxon>
    </lineage>
</organism>
<keyword evidence="2" id="KW-0479">Metal-binding</keyword>
<dbReference type="Gene3D" id="3.40.1180.10">
    <property type="entry name" value="Decaprenyl diphosphate synthase-like"/>
    <property type="match status" value="1"/>
</dbReference>
<feature type="region of interest" description="Disordered" evidence="3">
    <location>
        <begin position="268"/>
        <end position="289"/>
    </location>
</feature>
<feature type="binding site" evidence="2">
    <location>
        <begin position="101"/>
        <end position="103"/>
    </location>
    <ligand>
        <name>substrate</name>
    </ligand>
</feature>
<accession>A0ABP5XC77</accession>
<dbReference type="EC" id="2.5.1.-" evidence="2"/>
<protein>
    <recommendedName>
        <fullName evidence="2">Isoprenyl transferase</fullName>
        <ecNumber evidence="2">2.5.1.-</ecNumber>
    </recommendedName>
</protein>
<feature type="binding site" evidence="2">
    <location>
        <position position="243"/>
    </location>
    <ligand>
        <name>Mg(2+)</name>
        <dbReference type="ChEBI" id="CHEBI:18420"/>
    </ligand>
</feature>
<feature type="binding site" evidence="2">
    <location>
        <position position="224"/>
    </location>
    <ligand>
        <name>substrate</name>
    </ligand>
</feature>
<reference evidence="5" key="1">
    <citation type="journal article" date="2019" name="Int. J. Syst. Evol. Microbiol.">
        <title>The Global Catalogue of Microorganisms (GCM) 10K type strain sequencing project: providing services to taxonomists for standard genome sequencing and annotation.</title>
        <authorList>
            <consortium name="The Broad Institute Genomics Platform"/>
            <consortium name="The Broad Institute Genome Sequencing Center for Infectious Disease"/>
            <person name="Wu L."/>
            <person name="Ma J."/>
        </authorList>
    </citation>
    <scope>NUCLEOTIDE SEQUENCE [LARGE SCALE GENOMIC DNA]</scope>
    <source>
        <strain evidence="5">JCM 6305</strain>
    </source>
</reference>
<feature type="binding site" evidence="2">
    <location>
        <begin position="230"/>
        <end position="232"/>
    </location>
    <ligand>
        <name>substrate</name>
    </ligand>
</feature>
<evidence type="ECO:0000313" key="4">
    <source>
        <dbReference type="EMBL" id="GAA2447863.1"/>
    </source>
</evidence>
<comment type="cofactor">
    <cofactor evidence="2">
        <name>Mg(2+)</name>
        <dbReference type="ChEBI" id="CHEBI:18420"/>
    </cofactor>
    <text evidence="2">Binds 2 magnesium ions per subunit.</text>
</comment>
<dbReference type="InterPro" id="IPR001441">
    <property type="entry name" value="UPP_synth-like"/>
</dbReference>
<sequence>MTVPPPHGAERTSVPTPRQSAPRVSFETPPPHPSGERPPQIPSERMPTHLAVIMDGNGRWAAQRGLPRHEGHRVGINDAMRDVVFGAAEIGLSHLSLFLFSTENWKRGYQEVTYLFDTLRDQLRSLVVTYAVLGVRLRRAGRTDGLLEELIEELLHAESSTRHNPGLTLTFCFNYGGRAELTQAAVRLMRAGKAGALHPDHVGESDLADHLLLPDPPDVDLLWRTGGERRISNFLLWQSTHAELHFTDAYRPDIDRRDLWQAINEYSHRQRRHGAAPVSPPVSPGETSH</sequence>
<keyword evidence="1 2" id="KW-0808">Transferase</keyword>
<dbReference type="CDD" id="cd00475">
    <property type="entry name" value="Cis_IPPS"/>
    <property type="match status" value="1"/>
</dbReference>
<feature type="region of interest" description="Disordered" evidence="3">
    <location>
        <begin position="1"/>
        <end position="43"/>
    </location>
</feature>
<dbReference type="PANTHER" id="PTHR10291:SF0">
    <property type="entry name" value="DEHYDRODOLICHYL DIPHOSPHATE SYNTHASE 2"/>
    <property type="match status" value="1"/>
</dbReference>
<dbReference type="PANTHER" id="PTHR10291">
    <property type="entry name" value="DEHYDRODOLICHYL DIPHOSPHATE SYNTHASE FAMILY MEMBER"/>
    <property type="match status" value="1"/>
</dbReference>